<name>W6NES8_HAECO</name>
<reference evidence="1" key="1">
    <citation type="submission" date="2013-03" db="EMBL/GenBank/DDBJ databases">
        <authorList>
            <person name="Aslett M."/>
        </authorList>
    </citation>
    <scope>NUCLEOTIDE SEQUENCE [LARGE SCALE GENOMIC DNA]</scope>
    <source>
        <strain evidence="1">ISE/inbred ISE</strain>
    </source>
</reference>
<comment type="caution">
    <text evidence="1">The sequence shown here is derived from an EMBL/GenBank/DDBJ whole genome shotgun (WGS) entry which is preliminary data.</text>
</comment>
<reference evidence="1" key="2">
    <citation type="submission" date="2013-05" db="EMBL/GenBank/DDBJ databases">
        <title>The genome and transcriptome of Haemonchus contortus: a key model parasite for drug and vaccine discovery.</title>
        <authorList>
            <person name="Laing R."/>
            <person name="Kikuchi T."/>
            <person name="Martinelli A."/>
            <person name="Tsai I.J."/>
            <person name="Beech R.N."/>
            <person name="Redman E."/>
            <person name="Holroyd N."/>
            <person name="Bartley D.J."/>
            <person name="Beasley H."/>
            <person name="Britton C."/>
            <person name="Curran D."/>
            <person name="Devaney E."/>
            <person name="Gilabert A."/>
            <person name="Jackson F."/>
            <person name="Hunt M."/>
            <person name="Johnston S."/>
            <person name="Kryukov I."/>
            <person name="Li K."/>
            <person name="Morrison A.A."/>
            <person name="Reid A.J."/>
            <person name="Sargison N."/>
            <person name="Saunders G."/>
            <person name="Wasmuth J.D."/>
            <person name="Wolstenholme A."/>
            <person name="Berriman M."/>
            <person name="Gilleard J.S."/>
            <person name="Cotton J.A."/>
        </authorList>
    </citation>
    <scope>NUCLEOTIDE SEQUENCE [LARGE SCALE GENOMIC DNA]</scope>
    <source>
        <strain evidence="1">ISE/inbred ISE</strain>
    </source>
</reference>
<dbReference type="SUPFAM" id="SSF56672">
    <property type="entry name" value="DNA/RNA polymerases"/>
    <property type="match status" value="1"/>
</dbReference>
<protein>
    <submittedName>
        <fullName evidence="1">Uncharacterized protein K02A2.6-like</fullName>
    </submittedName>
</protein>
<evidence type="ECO:0000313" key="1">
    <source>
        <dbReference type="EMBL" id="CDL95786.1"/>
    </source>
</evidence>
<dbReference type="PANTHER" id="PTHR37984:SF13">
    <property type="entry name" value="RIBONUCLEASE H"/>
    <property type="match status" value="1"/>
</dbReference>
<dbReference type="InterPro" id="IPR021109">
    <property type="entry name" value="Peptidase_aspartic_dom_sf"/>
</dbReference>
<proteinExistence type="predicted"/>
<dbReference type="Gene3D" id="2.40.70.10">
    <property type="entry name" value="Acid Proteases"/>
    <property type="match status" value="1"/>
</dbReference>
<gene>
    <name evidence="1" type="ORF">HCOI_01602700</name>
</gene>
<dbReference type="PANTHER" id="PTHR37984">
    <property type="entry name" value="PROTEIN CBG26694"/>
    <property type="match status" value="1"/>
</dbReference>
<accession>W6NES8</accession>
<sequence>MVGDVEVDRWSGEPPRMLEMEVNGKKIPFELELDTSASLSIIDEKTWNMLDQPQLNKAAVAATAFDSNRIKFQERVPLNDKFAGRDAIVDVHVFEEATHSLCGRDMIRKLQIDCGPHYGMVHKVKQMPNIEIKREIVRMLDNNKRLFQDDLGKCSTTRAELKFKNDVVVPKFFRARPIPIALRPKVEAKLEEMVLKGIIRRVEHSKWATPLVVVPKPGGKIRICGDYKVTVNPQLDIN</sequence>
<dbReference type="InterPro" id="IPR050951">
    <property type="entry name" value="Retrovirus_Pol_polyprotein"/>
</dbReference>
<organism evidence="1">
    <name type="scientific">Haemonchus contortus</name>
    <name type="common">Barber pole worm</name>
    <dbReference type="NCBI Taxonomy" id="6289"/>
    <lineage>
        <taxon>Eukaryota</taxon>
        <taxon>Metazoa</taxon>
        <taxon>Ecdysozoa</taxon>
        <taxon>Nematoda</taxon>
        <taxon>Chromadorea</taxon>
        <taxon>Rhabditida</taxon>
        <taxon>Rhabditina</taxon>
        <taxon>Rhabditomorpha</taxon>
        <taxon>Strongyloidea</taxon>
        <taxon>Trichostrongylidae</taxon>
        <taxon>Haemonchus</taxon>
    </lineage>
</organism>
<dbReference type="SUPFAM" id="SSF50630">
    <property type="entry name" value="Acid proteases"/>
    <property type="match status" value="1"/>
</dbReference>
<dbReference type="AlphaFoldDB" id="W6NES8"/>
<dbReference type="Gene3D" id="3.10.10.10">
    <property type="entry name" value="HIV Type 1 Reverse Transcriptase, subunit A, domain 1"/>
    <property type="match status" value="1"/>
</dbReference>
<dbReference type="InterPro" id="IPR043502">
    <property type="entry name" value="DNA/RNA_pol_sf"/>
</dbReference>
<dbReference type="EMBL" id="CAVP010059403">
    <property type="protein sequence ID" value="CDL95786.1"/>
    <property type="molecule type" value="Genomic_DNA"/>
</dbReference>